<dbReference type="PANTHER" id="PTHR30055">
    <property type="entry name" value="HTH-TYPE TRANSCRIPTIONAL REGULATOR RUTR"/>
    <property type="match status" value="1"/>
</dbReference>
<proteinExistence type="predicted"/>
<evidence type="ECO:0000313" key="7">
    <source>
        <dbReference type="Proteomes" id="UP001601992"/>
    </source>
</evidence>
<evidence type="ECO:0000256" key="3">
    <source>
        <dbReference type="ARBA" id="ARBA00023163"/>
    </source>
</evidence>
<organism evidence="6 7">
    <name type="scientific">Nocardia jiangxiensis</name>
    <dbReference type="NCBI Taxonomy" id="282685"/>
    <lineage>
        <taxon>Bacteria</taxon>
        <taxon>Bacillati</taxon>
        <taxon>Actinomycetota</taxon>
        <taxon>Actinomycetes</taxon>
        <taxon>Mycobacteriales</taxon>
        <taxon>Nocardiaceae</taxon>
        <taxon>Nocardia</taxon>
    </lineage>
</organism>
<dbReference type="Proteomes" id="UP001601992">
    <property type="component" value="Unassembled WGS sequence"/>
</dbReference>
<keyword evidence="7" id="KW-1185">Reference proteome</keyword>
<protein>
    <submittedName>
        <fullName evidence="6">TetR/AcrR family transcriptional regulator</fullName>
    </submittedName>
</protein>
<evidence type="ECO:0000256" key="1">
    <source>
        <dbReference type="ARBA" id="ARBA00023015"/>
    </source>
</evidence>
<dbReference type="InterPro" id="IPR001647">
    <property type="entry name" value="HTH_TetR"/>
</dbReference>
<feature type="DNA-binding region" description="H-T-H motif" evidence="4">
    <location>
        <begin position="111"/>
        <end position="130"/>
    </location>
</feature>
<dbReference type="InterPro" id="IPR050109">
    <property type="entry name" value="HTH-type_TetR-like_transc_reg"/>
</dbReference>
<reference evidence="6 7" key="1">
    <citation type="submission" date="2024-10" db="EMBL/GenBank/DDBJ databases">
        <title>The Natural Products Discovery Center: Release of the First 8490 Sequenced Strains for Exploring Actinobacteria Biosynthetic Diversity.</title>
        <authorList>
            <person name="Kalkreuter E."/>
            <person name="Kautsar S.A."/>
            <person name="Yang D."/>
            <person name="Bader C.D."/>
            <person name="Teijaro C.N."/>
            <person name="Fluegel L."/>
            <person name="Davis C.M."/>
            <person name="Simpson J.R."/>
            <person name="Lauterbach L."/>
            <person name="Steele A.D."/>
            <person name="Gui C."/>
            <person name="Meng S."/>
            <person name="Li G."/>
            <person name="Viehrig K."/>
            <person name="Ye F."/>
            <person name="Su P."/>
            <person name="Kiefer A.F."/>
            <person name="Nichols A."/>
            <person name="Cepeda A.J."/>
            <person name="Yan W."/>
            <person name="Fan B."/>
            <person name="Jiang Y."/>
            <person name="Adhikari A."/>
            <person name="Zheng C.-J."/>
            <person name="Schuster L."/>
            <person name="Cowan T.M."/>
            <person name="Smanski M.J."/>
            <person name="Chevrette M.G."/>
            <person name="De Carvalho L.P.S."/>
            <person name="Shen B."/>
        </authorList>
    </citation>
    <scope>NUCLEOTIDE SEQUENCE [LARGE SCALE GENOMIC DNA]</scope>
    <source>
        <strain evidence="6 7">NPDC002593</strain>
    </source>
</reference>
<dbReference type="PRINTS" id="PR00455">
    <property type="entry name" value="HTHTETR"/>
</dbReference>
<dbReference type="SUPFAM" id="SSF46689">
    <property type="entry name" value="Homeodomain-like"/>
    <property type="match status" value="1"/>
</dbReference>
<evidence type="ECO:0000313" key="6">
    <source>
        <dbReference type="EMBL" id="MFF3573370.1"/>
    </source>
</evidence>
<keyword evidence="3" id="KW-0804">Transcription</keyword>
<dbReference type="RefSeq" id="WP_157186671.1">
    <property type="nucleotide sequence ID" value="NZ_JBIAQY010000018.1"/>
</dbReference>
<keyword evidence="1" id="KW-0805">Transcription regulation</keyword>
<dbReference type="InterPro" id="IPR009057">
    <property type="entry name" value="Homeodomain-like_sf"/>
</dbReference>
<dbReference type="InterPro" id="IPR041490">
    <property type="entry name" value="KstR2_TetR_C"/>
</dbReference>
<keyword evidence="2 4" id="KW-0238">DNA-binding</keyword>
<comment type="caution">
    <text evidence="6">The sequence shown here is derived from an EMBL/GenBank/DDBJ whole genome shotgun (WGS) entry which is preliminary data.</text>
</comment>
<sequence>MAYKIIHVHLLTNIRSVRRLRLTMPMDEGSATMSGFATPIERPTVTTADLETSSASDAERPTAARPQPYLDRIDLDGVRERDSLYDTSTARARLLKAAIELFADRGYDAVSIRDLAAAVGVRPPTIYSHYDSKLDLLVAAADWGLSDFLISVLEDLPPTTPHGRLFEIIYRHSLYRTEHPIGANANDKVIDRDFIARVLPDEGRRITTALAEYTHIVGELLTESVGADDTVSNPVRVHSILNLANLSASWYRSAGELGPHDIAGQTCVLVARMIQMPVDAIPPLPAAPQAHGTVPNRIVRP</sequence>
<accession>A0ABW6SAM6</accession>
<evidence type="ECO:0000256" key="2">
    <source>
        <dbReference type="ARBA" id="ARBA00023125"/>
    </source>
</evidence>
<evidence type="ECO:0000256" key="4">
    <source>
        <dbReference type="PROSITE-ProRule" id="PRU00335"/>
    </source>
</evidence>
<name>A0ABW6SAM6_9NOCA</name>
<dbReference type="Pfam" id="PF17932">
    <property type="entry name" value="TetR_C_24"/>
    <property type="match status" value="1"/>
</dbReference>
<dbReference type="PANTHER" id="PTHR30055:SF234">
    <property type="entry name" value="HTH-TYPE TRANSCRIPTIONAL REGULATOR BETI"/>
    <property type="match status" value="1"/>
</dbReference>
<dbReference type="Pfam" id="PF00440">
    <property type="entry name" value="TetR_N"/>
    <property type="match status" value="1"/>
</dbReference>
<feature type="domain" description="HTH tetR-type" evidence="5">
    <location>
        <begin position="88"/>
        <end position="148"/>
    </location>
</feature>
<gene>
    <name evidence="6" type="ORF">ACFYXQ_36980</name>
</gene>
<dbReference type="EMBL" id="JBIAQY010000018">
    <property type="protein sequence ID" value="MFF3573370.1"/>
    <property type="molecule type" value="Genomic_DNA"/>
</dbReference>
<dbReference type="PROSITE" id="PS50977">
    <property type="entry name" value="HTH_TETR_2"/>
    <property type="match status" value="1"/>
</dbReference>
<dbReference type="Gene3D" id="1.10.357.10">
    <property type="entry name" value="Tetracycline Repressor, domain 2"/>
    <property type="match status" value="1"/>
</dbReference>
<evidence type="ECO:0000259" key="5">
    <source>
        <dbReference type="PROSITE" id="PS50977"/>
    </source>
</evidence>